<dbReference type="SMART" id="SM00530">
    <property type="entry name" value="HTH_XRE"/>
    <property type="match status" value="1"/>
</dbReference>
<dbReference type="Proteomes" id="UP000539313">
    <property type="component" value="Unassembled WGS sequence"/>
</dbReference>
<dbReference type="AlphaFoldDB" id="A0A7W3MYW0"/>
<gene>
    <name evidence="3" type="ORF">HNR21_003298</name>
</gene>
<dbReference type="InterPro" id="IPR043917">
    <property type="entry name" value="DUF5753"/>
</dbReference>
<proteinExistence type="predicted"/>
<evidence type="ECO:0000313" key="4">
    <source>
        <dbReference type="Proteomes" id="UP000539313"/>
    </source>
</evidence>
<name>A0A7W3MYW0_9ACTN</name>
<dbReference type="InterPro" id="IPR001387">
    <property type="entry name" value="Cro/C1-type_HTH"/>
</dbReference>
<protein>
    <submittedName>
        <fullName evidence="3">Transcriptional regulator with XRE-family HTH domain</fullName>
    </submittedName>
</protein>
<dbReference type="Gene3D" id="1.10.260.40">
    <property type="entry name" value="lambda repressor-like DNA-binding domains"/>
    <property type="match status" value="1"/>
</dbReference>
<organism evidence="3 4">
    <name type="scientific">Thermomonospora cellulosilytica</name>
    <dbReference type="NCBI Taxonomy" id="1411118"/>
    <lineage>
        <taxon>Bacteria</taxon>
        <taxon>Bacillati</taxon>
        <taxon>Actinomycetota</taxon>
        <taxon>Actinomycetes</taxon>
        <taxon>Streptosporangiales</taxon>
        <taxon>Thermomonosporaceae</taxon>
        <taxon>Thermomonospora</taxon>
    </lineage>
</organism>
<dbReference type="Pfam" id="PF13560">
    <property type="entry name" value="HTH_31"/>
    <property type="match status" value="1"/>
</dbReference>
<comment type="caution">
    <text evidence="3">The sequence shown here is derived from an EMBL/GenBank/DDBJ whole genome shotgun (WGS) entry which is preliminary data.</text>
</comment>
<keyword evidence="4" id="KW-1185">Reference proteome</keyword>
<dbReference type="EMBL" id="JACJII010000001">
    <property type="protein sequence ID" value="MBA9004416.1"/>
    <property type="molecule type" value="Genomic_DNA"/>
</dbReference>
<evidence type="ECO:0000259" key="2">
    <source>
        <dbReference type="PROSITE" id="PS50943"/>
    </source>
</evidence>
<dbReference type="GO" id="GO:0003677">
    <property type="term" value="F:DNA binding"/>
    <property type="evidence" value="ECO:0007669"/>
    <property type="project" value="InterPro"/>
</dbReference>
<dbReference type="Pfam" id="PF19054">
    <property type="entry name" value="DUF5753"/>
    <property type="match status" value="1"/>
</dbReference>
<feature type="domain" description="HTH cro/C1-type" evidence="2">
    <location>
        <begin position="53"/>
        <end position="108"/>
    </location>
</feature>
<dbReference type="InterPro" id="IPR010982">
    <property type="entry name" value="Lambda_DNA-bd_dom_sf"/>
</dbReference>
<dbReference type="CDD" id="cd00093">
    <property type="entry name" value="HTH_XRE"/>
    <property type="match status" value="1"/>
</dbReference>
<accession>A0A7W3MYW0</accession>
<dbReference type="RefSeq" id="WP_233359008.1">
    <property type="nucleotide sequence ID" value="NZ_JACJII010000001.1"/>
</dbReference>
<feature type="region of interest" description="Disordered" evidence="1">
    <location>
        <begin position="1"/>
        <end position="35"/>
    </location>
</feature>
<reference evidence="3 4" key="1">
    <citation type="submission" date="2020-08" db="EMBL/GenBank/DDBJ databases">
        <title>Sequencing the genomes of 1000 actinobacteria strains.</title>
        <authorList>
            <person name="Klenk H.-P."/>
        </authorList>
    </citation>
    <scope>NUCLEOTIDE SEQUENCE [LARGE SCALE GENOMIC DNA]</scope>
    <source>
        <strain evidence="3 4">DSM 45823</strain>
    </source>
</reference>
<sequence length="323" mass="36095">MRTRRSLSFGGAGGMERAGIRGRADEPETPLGIPVMPRRGGPIVLRIMVGARLRRLRERSGISAEDAGYAIRASQSKISRMESGRVSFKPRDVADLLTLYGVLDEEERNAVLELVRHANTPAWWHRYGDILPGWREPYLALEESASVIRAYETQGVPDLLQTEDYARAVTRLRRPNASEDEVDGRVDMRMRRRKLLEQPDPPHLWAVVDEAVLRRTVGDDGLMRAQLEHLLDTAHNVPHVTLQILPSTSSRGVFGGIPFRILRFPDFDLPDVVYLEQLTGALYLDKGDDVEAYLTLMDRLCAAALTAEESVAMLGELYAGRGG</sequence>
<evidence type="ECO:0000313" key="3">
    <source>
        <dbReference type="EMBL" id="MBA9004416.1"/>
    </source>
</evidence>
<dbReference type="PROSITE" id="PS50943">
    <property type="entry name" value="HTH_CROC1"/>
    <property type="match status" value="1"/>
</dbReference>
<evidence type="ECO:0000256" key="1">
    <source>
        <dbReference type="SAM" id="MobiDB-lite"/>
    </source>
</evidence>
<dbReference type="SUPFAM" id="SSF47413">
    <property type="entry name" value="lambda repressor-like DNA-binding domains"/>
    <property type="match status" value="1"/>
</dbReference>